<dbReference type="GeneID" id="104611941"/>
<evidence type="ECO:0000313" key="1">
    <source>
        <dbReference type="Proteomes" id="UP000189703"/>
    </source>
</evidence>
<organism evidence="1 2">
    <name type="scientific">Nelumbo nucifera</name>
    <name type="common">Sacred lotus</name>
    <dbReference type="NCBI Taxonomy" id="4432"/>
    <lineage>
        <taxon>Eukaryota</taxon>
        <taxon>Viridiplantae</taxon>
        <taxon>Streptophyta</taxon>
        <taxon>Embryophyta</taxon>
        <taxon>Tracheophyta</taxon>
        <taxon>Spermatophyta</taxon>
        <taxon>Magnoliopsida</taxon>
        <taxon>Proteales</taxon>
        <taxon>Nelumbonaceae</taxon>
        <taxon>Nelumbo</taxon>
    </lineage>
</organism>
<accession>A0A1U8B8U3</accession>
<protein>
    <submittedName>
        <fullName evidence="2">Uncharacterized protein LOC104611941</fullName>
    </submittedName>
</protein>
<name>A0A1U8B8U3_NELNU</name>
<gene>
    <name evidence="2" type="primary">LOC104611941</name>
</gene>
<keyword evidence="1" id="KW-1185">Reference proteome</keyword>
<dbReference type="AlphaFoldDB" id="A0A1U8B8U3"/>
<reference evidence="2" key="1">
    <citation type="submission" date="2025-08" db="UniProtKB">
        <authorList>
            <consortium name="RefSeq"/>
        </authorList>
    </citation>
    <scope>IDENTIFICATION</scope>
</reference>
<dbReference type="Proteomes" id="UP000189703">
    <property type="component" value="Unplaced"/>
</dbReference>
<evidence type="ECO:0000313" key="2">
    <source>
        <dbReference type="RefSeq" id="XP_010277535.2"/>
    </source>
</evidence>
<dbReference type="RefSeq" id="XP_010277535.2">
    <property type="nucleotide sequence ID" value="XM_010279233.2"/>
</dbReference>
<dbReference type="KEGG" id="nnu:104611941"/>
<dbReference type="InParanoid" id="A0A1U8B8U3"/>
<sequence length="94" mass="10588">MTIAKSIGGKLLHCLETQRVGCERICIPHDKCSIITKRSKNSVSGSPLTCREIEGTLSMMLKYDTKQTQIQEMGIQLSIHYDPGHGYRNLRELP</sequence>
<proteinExistence type="predicted"/>